<comment type="caution">
    <text evidence="2">The sequence shown here is derived from an EMBL/GenBank/DDBJ whole genome shotgun (WGS) entry which is preliminary data.</text>
</comment>
<dbReference type="EMBL" id="JACGWK010000010">
    <property type="protein sequence ID" value="KAL0331686.1"/>
    <property type="molecule type" value="Genomic_DNA"/>
</dbReference>
<dbReference type="AlphaFoldDB" id="A0AAW2MMG1"/>
<evidence type="ECO:0000256" key="1">
    <source>
        <dbReference type="SAM" id="MobiDB-lite"/>
    </source>
</evidence>
<accession>A0AAW2MMG1</accession>
<protein>
    <submittedName>
        <fullName evidence="2">Uncharacterized protein</fullName>
    </submittedName>
</protein>
<evidence type="ECO:0000313" key="2">
    <source>
        <dbReference type="EMBL" id="KAL0331686.1"/>
    </source>
</evidence>
<gene>
    <name evidence="2" type="ORF">Sangu_1714100</name>
</gene>
<reference evidence="2" key="1">
    <citation type="submission" date="2020-06" db="EMBL/GenBank/DDBJ databases">
        <authorList>
            <person name="Li T."/>
            <person name="Hu X."/>
            <person name="Zhang T."/>
            <person name="Song X."/>
            <person name="Zhang H."/>
            <person name="Dai N."/>
            <person name="Sheng W."/>
            <person name="Hou X."/>
            <person name="Wei L."/>
        </authorList>
    </citation>
    <scope>NUCLEOTIDE SEQUENCE</scope>
    <source>
        <strain evidence="2">G01</strain>
        <tissue evidence="2">Leaf</tissue>
    </source>
</reference>
<reference evidence="2" key="2">
    <citation type="journal article" date="2024" name="Plant">
        <title>Genomic evolution and insights into agronomic trait innovations of Sesamum species.</title>
        <authorList>
            <person name="Miao H."/>
            <person name="Wang L."/>
            <person name="Qu L."/>
            <person name="Liu H."/>
            <person name="Sun Y."/>
            <person name="Le M."/>
            <person name="Wang Q."/>
            <person name="Wei S."/>
            <person name="Zheng Y."/>
            <person name="Lin W."/>
            <person name="Duan Y."/>
            <person name="Cao H."/>
            <person name="Xiong S."/>
            <person name="Wang X."/>
            <person name="Wei L."/>
            <person name="Li C."/>
            <person name="Ma Q."/>
            <person name="Ju M."/>
            <person name="Zhao R."/>
            <person name="Li G."/>
            <person name="Mu C."/>
            <person name="Tian Q."/>
            <person name="Mei H."/>
            <person name="Zhang T."/>
            <person name="Gao T."/>
            <person name="Zhang H."/>
        </authorList>
    </citation>
    <scope>NUCLEOTIDE SEQUENCE</scope>
    <source>
        <strain evidence="2">G01</strain>
    </source>
</reference>
<organism evidence="2">
    <name type="scientific">Sesamum angustifolium</name>
    <dbReference type="NCBI Taxonomy" id="2727405"/>
    <lineage>
        <taxon>Eukaryota</taxon>
        <taxon>Viridiplantae</taxon>
        <taxon>Streptophyta</taxon>
        <taxon>Embryophyta</taxon>
        <taxon>Tracheophyta</taxon>
        <taxon>Spermatophyta</taxon>
        <taxon>Magnoliopsida</taxon>
        <taxon>eudicotyledons</taxon>
        <taxon>Gunneridae</taxon>
        <taxon>Pentapetalae</taxon>
        <taxon>asterids</taxon>
        <taxon>lamiids</taxon>
        <taxon>Lamiales</taxon>
        <taxon>Pedaliaceae</taxon>
        <taxon>Sesamum</taxon>
    </lineage>
</organism>
<name>A0AAW2MMG1_9LAMI</name>
<feature type="non-terminal residue" evidence="2">
    <location>
        <position position="1"/>
    </location>
</feature>
<proteinExistence type="predicted"/>
<sequence length="164" mass="17958">SQTMSDMPTPTGTPTQSRHRHRCRFFDDVYKPCGVGSWPEVKRYKIMGNCMSEEDEIVADCLLMLTRSGGGFYVSSSSIDVDSTSVAGSMERNQLAAAFDTMKDQGPLYSIDPATITAPNFAIDESTTMDESSDTTNTSHTTDTANTSHTTVGLEKFSPMQSLW</sequence>
<feature type="region of interest" description="Disordered" evidence="1">
    <location>
        <begin position="128"/>
        <end position="152"/>
    </location>
</feature>
<feature type="compositionally biased region" description="Low complexity" evidence="1">
    <location>
        <begin position="134"/>
        <end position="151"/>
    </location>
</feature>